<organism evidence="5 6">
    <name type="scientific">Lederbergia wuyishanensis</name>
    <dbReference type="NCBI Taxonomy" id="1347903"/>
    <lineage>
        <taxon>Bacteria</taxon>
        <taxon>Bacillati</taxon>
        <taxon>Bacillota</taxon>
        <taxon>Bacilli</taxon>
        <taxon>Bacillales</taxon>
        <taxon>Bacillaceae</taxon>
        <taxon>Lederbergia</taxon>
    </lineage>
</organism>
<evidence type="ECO:0000256" key="1">
    <source>
        <dbReference type="PROSITE-ProRule" id="PRU00285"/>
    </source>
</evidence>
<dbReference type="InterPro" id="IPR002068">
    <property type="entry name" value="A-crystallin/Hsp20_dom"/>
</dbReference>
<dbReference type="CDD" id="cd06464">
    <property type="entry name" value="ACD_sHsps-like"/>
    <property type="match status" value="1"/>
</dbReference>
<dbReference type="RefSeq" id="WP_244681246.1">
    <property type="nucleotide sequence ID" value="NZ_JALIRM010000004.1"/>
</dbReference>
<dbReference type="PANTHER" id="PTHR11527">
    <property type="entry name" value="HEAT-SHOCK PROTEIN 20 FAMILY MEMBER"/>
    <property type="match status" value="1"/>
</dbReference>
<dbReference type="PROSITE" id="PS01031">
    <property type="entry name" value="SHSP"/>
    <property type="match status" value="1"/>
</dbReference>
<feature type="region of interest" description="Disordered" evidence="3">
    <location>
        <begin position="37"/>
        <end position="57"/>
    </location>
</feature>
<evidence type="ECO:0000256" key="3">
    <source>
        <dbReference type="SAM" id="MobiDB-lite"/>
    </source>
</evidence>
<protein>
    <submittedName>
        <fullName evidence="5">HSP20 family protein</fullName>
    </submittedName>
</protein>
<keyword evidence="6" id="KW-1185">Reference proteome</keyword>
<accession>A0ABU0D8N7</accession>
<proteinExistence type="inferred from homology"/>
<dbReference type="EMBL" id="JAUSUO010000011">
    <property type="protein sequence ID" value="MDQ0344776.1"/>
    <property type="molecule type" value="Genomic_DNA"/>
</dbReference>
<dbReference type="InterPro" id="IPR031107">
    <property type="entry name" value="Small_HSP"/>
</dbReference>
<evidence type="ECO:0000313" key="6">
    <source>
        <dbReference type="Proteomes" id="UP001232343"/>
    </source>
</evidence>
<sequence length="159" mass="18289">MDFDKLKQWMELAQKYQSGDFWSNMMNQSSFAQFMNDTMDTNGGPSTAENHQPQSSTTFPKIDIYMTDTEVTIVAELAGYEKENLHISVSGNRLLLKGTSTPLIFGHAVLQERKEGQFQRIIELPEPTYSNQIRAKLHNGLLTLTYNRKYFQEERVAID</sequence>
<dbReference type="Pfam" id="PF00011">
    <property type="entry name" value="HSP20"/>
    <property type="match status" value="1"/>
</dbReference>
<gene>
    <name evidence="5" type="ORF">J2S14_003620</name>
</gene>
<reference evidence="5 6" key="1">
    <citation type="submission" date="2023-07" db="EMBL/GenBank/DDBJ databases">
        <title>Genomic Encyclopedia of Type Strains, Phase IV (KMG-IV): sequencing the most valuable type-strain genomes for metagenomic binning, comparative biology and taxonomic classification.</title>
        <authorList>
            <person name="Goeker M."/>
        </authorList>
    </citation>
    <scope>NUCLEOTIDE SEQUENCE [LARGE SCALE GENOMIC DNA]</scope>
    <source>
        <strain evidence="5 6">DSM 27848</strain>
    </source>
</reference>
<dbReference type="SUPFAM" id="SSF49764">
    <property type="entry name" value="HSP20-like chaperones"/>
    <property type="match status" value="1"/>
</dbReference>
<comment type="similarity">
    <text evidence="1 2">Belongs to the small heat shock protein (HSP20) family.</text>
</comment>
<dbReference type="InterPro" id="IPR008978">
    <property type="entry name" value="HSP20-like_chaperone"/>
</dbReference>
<dbReference type="Gene3D" id="2.60.40.790">
    <property type="match status" value="1"/>
</dbReference>
<evidence type="ECO:0000256" key="2">
    <source>
        <dbReference type="RuleBase" id="RU003616"/>
    </source>
</evidence>
<feature type="domain" description="SHSP" evidence="4">
    <location>
        <begin position="53"/>
        <end position="159"/>
    </location>
</feature>
<comment type="caution">
    <text evidence="5">The sequence shown here is derived from an EMBL/GenBank/DDBJ whole genome shotgun (WGS) entry which is preliminary data.</text>
</comment>
<name>A0ABU0D8N7_9BACI</name>
<evidence type="ECO:0000259" key="4">
    <source>
        <dbReference type="PROSITE" id="PS01031"/>
    </source>
</evidence>
<dbReference type="Proteomes" id="UP001232343">
    <property type="component" value="Unassembled WGS sequence"/>
</dbReference>
<evidence type="ECO:0000313" key="5">
    <source>
        <dbReference type="EMBL" id="MDQ0344776.1"/>
    </source>
</evidence>